<evidence type="ECO:0000313" key="2">
    <source>
        <dbReference type="EMBL" id="KAL0927661.1"/>
    </source>
</evidence>
<sequence>MVEIQALQYGLQLCISLGNVAADYLAKFGCNLLDFTEIVETSLPNILRGLVRLDHSGLPFNLLQPSSHINRERSPKDPQSSRPFQPTKNRENPKRKGHGSTSKLVSQIPKRSPKATPKLPPKSNNNSREKTKGKATAGSRTEQPNSPKAGHIQNGQKSEKTPRKKLQHTQESCCRNRIDSALSESEISLKWPWGLIHDSITYAMLLSLCGLPFCSGLDPFNTEILLFRAVVGSRSLLSTFYPIHTGFTSNLARCNLRLSASNLVSEPRLVYPSRRRPLPADRKLRRFDRNQPRELDRCKGNFLPFVSFADIRPCSSADFRPSSSVADRLRLLRQRSFLPTRKLQHFDRSNYGSSLVPRVTFSHSPLLQPNPANPSTPGFASFVAADARLRLRRSLPDETEVTTFCDREERREPATMKVTSPFTCFFGSVP</sequence>
<keyword evidence="3" id="KW-1185">Reference proteome</keyword>
<protein>
    <submittedName>
        <fullName evidence="2">Uncharacterized protein</fullName>
    </submittedName>
</protein>
<dbReference type="AlphaFoldDB" id="A0ABD0VRX7"/>
<feature type="region of interest" description="Disordered" evidence="1">
    <location>
        <begin position="64"/>
        <end position="172"/>
    </location>
</feature>
<reference evidence="2 3" key="1">
    <citation type="journal article" date="2024" name="Plant Biotechnol. J.">
        <title>Dendrobium thyrsiflorum genome and its molecular insights into genes involved in important horticultural traits.</title>
        <authorList>
            <person name="Chen B."/>
            <person name="Wang J.Y."/>
            <person name="Zheng P.J."/>
            <person name="Li K.L."/>
            <person name="Liang Y.M."/>
            <person name="Chen X.F."/>
            <person name="Zhang C."/>
            <person name="Zhao X."/>
            <person name="He X."/>
            <person name="Zhang G.Q."/>
            <person name="Liu Z.J."/>
            <person name="Xu Q."/>
        </authorList>
    </citation>
    <scope>NUCLEOTIDE SEQUENCE [LARGE SCALE GENOMIC DNA]</scope>
    <source>
        <strain evidence="2">GZMU011</strain>
    </source>
</reference>
<evidence type="ECO:0000256" key="1">
    <source>
        <dbReference type="SAM" id="MobiDB-lite"/>
    </source>
</evidence>
<name>A0ABD0VRX7_DENTH</name>
<feature type="compositionally biased region" description="Polar residues" evidence="1">
    <location>
        <begin position="77"/>
        <end position="87"/>
    </location>
</feature>
<dbReference type="EMBL" id="JANQDX010000002">
    <property type="protein sequence ID" value="KAL0927661.1"/>
    <property type="molecule type" value="Genomic_DNA"/>
</dbReference>
<comment type="caution">
    <text evidence="2">The sequence shown here is derived from an EMBL/GenBank/DDBJ whole genome shotgun (WGS) entry which is preliminary data.</text>
</comment>
<accession>A0ABD0VRX7</accession>
<evidence type="ECO:0000313" key="3">
    <source>
        <dbReference type="Proteomes" id="UP001552299"/>
    </source>
</evidence>
<organism evidence="2 3">
    <name type="scientific">Dendrobium thyrsiflorum</name>
    <name type="common">Pinecone-like raceme dendrobium</name>
    <name type="synonym">Orchid</name>
    <dbReference type="NCBI Taxonomy" id="117978"/>
    <lineage>
        <taxon>Eukaryota</taxon>
        <taxon>Viridiplantae</taxon>
        <taxon>Streptophyta</taxon>
        <taxon>Embryophyta</taxon>
        <taxon>Tracheophyta</taxon>
        <taxon>Spermatophyta</taxon>
        <taxon>Magnoliopsida</taxon>
        <taxon>Liliopsida</taxon>
        <taxon>Asparagales</taxon>
        <taxon>Orchidaceae</taxon>
        <taxon>Epidendroideae</taxon>
        <taxon>Malaxideae</taxon>
        <taxon>Dendrobiinae</taxon>
        <taxon>Dendrobium</taxon>
    </lineage>
</organism>
<gene>
    <name evidence="2" type="ORF">M5K25_001857</name>
</gene>
<proteinExistence type="predicted"/>
<dbReference type="Proteomes" id="UP001552299">
    <property type="component" value="Unassembled WGS sequence"/>
</dbReference>